<dbReference type="PANTHER" id="PTHR46191:SF2">
    <property type="entry name" value="HALOACID DEHALOGENASE-LIKE HYDROLASE DOMAIN-CONTAINING PROTEIN 3"/>
    <property type="match status" value="1"/>
</dbReference>
<dbReference type="SUPFAM" id="SSF56784">
    <property type="entry name" value="HAD-like"/>
    <property type="match status" value="1"/>
</dbReference>
<dbReference type="PANTHER" id="PTHR46191">
    <property type="match status" value="1"/>
</dbReference>
<dbReference type="InterPro" id="IPR036412">
    <property type="entry name" value="HAD-like_sf"/>
</dbReference>
<dbReference type="Gene3D" id="3.40.50.1000">
    <property type="entry name" value="HAD superfamily/HAD-like"/>
    <property type="match status" value="1"/>
</dbReference>
<keyword evidence="2" id="KW-1185">Reference proteome</keyword>
<organism evidence="1 2">
    <name type="scientific">Caldimicrobium thiodismutans</name>
    <dbReference type="NCBI Taxonomy" id="1653476"/>
    <lineage>
        <taxon>Bacteria</taxon>
        <taxon>Pseudomonadati</taxon>
        <taxon>Thermodesulfobacteriota</taxon>
        <taxon>Thermodesulfobacteria</taxon>
        <taxon>Thermodesulfobacteriales</taxon>
        <taxon>Thermodesulfobacteriaceae</taxon>
        <taxon>Caldimicrobium</taxon>
    </lineage>
</organism>
<dbReference type="SFLD" id="SFLDG01129">
    <property type="entry name" value="C1.5:_HAD__Beta-PGM__Phosphata"/>
    <property type="match status" value="1"/>
</dbReference>
<dbReference type="InterPro" id="IPR006439">
    <property type="entry name" value="HAD-SF_hydro_IA"/>
</dbReference>
<gene>
    <name evidence="1" type="ORF">THC_0325</name>
</gene>
<dbReference type="Gene3D" id="1.10.150.720">
    <property type="entry name" value="Haloacid dehalogenase-like hydrolase"/>
    <property type="match status" value="1"/>
</dbReference>
<evidence type="ECO:0008006" key="3">
    <source>
        <dbReference type="Google" id="ProtNLM"/>
    </source>
</evidence>
<reference evidence="1 2" key="1">
    <citation type="journal article" date="2016" name="Int. J. Syst. Evol. Microbiol.">
        <title>Caldimicrobium thiodismutans sp. nov., a sulfur-disproportionating bacterium isolated from a hot spring, and emended description of the genus Caldimicrobium.</title>
        <authorList>
            <person name="Kojima H."/>
            <person name="Umezawa K."/>
            <person name="Fukui M."/>
        </authorList>
    </citation>
    <scope>NUCLEOTIDE SEQUENCE [LARGE SCALE GENOMIC DNA]</scope>
    <source>
        <strain evidence="1 2">TF1</strain>
    </source>
</reference>
<accession>A0A0U5AFE5</accession>
<dbReference type="AlphaFoldDB" id="A0A0U5AFE5"/>
<dbReference type="NCBIfam" id="TIGR01549">
    <property type="entry name" value="HAD-SF-IA-v1"/>
    <property type="match status" value="1"/>
</dbReference>
<dbReference type="KEGG" id="cthi:THC_0325"/>
<proteinExistence type="predicted"/>
<dbReference type="Pfam" id="PF00702">
    <property type="entry name" value="Hydrolase"/>
    <property type="match status" value="1"/>
</dbReference>
<dbReference type="RefSeq" id="WP_068512383.1">
    <property type="nucleotide sequence ID" value="NZ_AP014945.1"/>
</dbReference>
<dbReference type="EMBL" id="AP014945">
    <property type="protein sequence ID" value="BAU22723.1"/>
    <property type="molecule type" value="Genomic_DNA"/>
</dbReference>
<reference evidence="2" key="2">
    <citation type="journal article" date="2016" name="Int. J. Syst. Evol. Microbiol.">
        <title>Caldimicrobium thiodismutans sp. nov., a sulfur-disproportionating bacterium isolated from a hot spring.</title>
        <authorList>
            <person name="Kojima H."/>
            <person name="Umezawa K."/>
            <person name="Fukui M."/>
        </authorList>
    </citation>
    <scope>NUCLEOTIDE SEQUENCE [LARGE SCALE GENOMIC DNA]</scope>
    <source>
        <strain evidence="2">TF1</strain>
    </source>
</reference>
<protein>
    <recommendedName>
        <fullName evidence="3">HAD family hydrolase</fullName>
    </recommendedName>
</protein>
<name>A0A0U5AFE5_9BACT</name>
<dbReference type="OrthoDB" id="9802350at2"/>
<evidence type="ECO:0000313" key="1">
    <source>
        <dbReference type="EMBL" id="BAU22723.1"/>
    </source>
</evidence>
<sequence>MLRVIFLDAEGTFLKFNPSLGEIYRRLWGSFGIKTNSEKISEKLRFYFKKVFKEELKTPLNGEICKEGWREVFHRAFEEYKNDKIFNEVFKAAYAFFASPECVTVVPGFMEFLLKGKKAGLSFAVISNWDCRLYPILEGHNLLSYLEGVFLGCEVGYLKPSPEIFKRALSYFQISPEEALMIGDTLEDDIEPSQKLGLHTYHIQGEPDYLNIWNHIQRILSDQG</sequence>
<dbReference type="STRING" id="1653476.THC_0325"/>
<dbReference type="InterPro" id="IPR023214">
    <property type="entry name" value="HAD_sf"/>
</dbReference>
<dbReference type="Proteomes" id="UP000068196">
    <property type="component" value="Chromosome"/>
</dbReference>
<evidence type="ECO:0000313" key="2">
    <source>
        <dbReference type="Proteomes" id="UP000068196"/>
    </source>
</evidence>
<dbReference type="InterPro" id="IPR051828">
    <property type="entry name" value="HAD-like_hydrolase_domain"/>
</dbReference>
<dbReference type="SFLD" id="SFLDS00003">
    <property type="entry name" value="Haloacid_Dehalogenase"/>
    <property type="match status" value="1"/>
</dbReference>
<dbReference type="PRINTS" id="PR00413">
    <property type="entry name" value="HADHALOGNASE"/>
</dbReference>
<dbReference type="InterPro" id="IPR044924">
    <property type="entry name" value="HAD-SF_hydro_IA_REG-2-like_cap"/>
</dbReference>